<dbReference type="PANTHER" id="PTHR47611:SF1">
    <property type="entry name" value="CCHC-TYPE DOMAIN-CONTAINING PROTEIN"/>
    <property type="match status" value="1"/>
</dbReference>
<dbReference type="PANTHER" id="PTHR47611">
    <property type="entry name" value="HAT DIMERISATION DOMAIN, C-TERMINAL"/>
    <property type="match status" value="1"/>
</dbReference>
<evidence type="ECO:0000313" key="2">
    <source>
        <dbReference type="EMBL" id="KIP02039.1"/>
    </source>
</evidence>
<sequence length="208" mass="23242">MYIYSALVVLHLCYKLEYFRRQKWPADWIDEVKRLLRKYRDAHHKLTNAMSALTPSGPASATTSVNDLFADIDFFNVSDSPDPITEYLDTALLGHVVDPIQFWNSQLARGHPLASMALNFLSVPASSVDVERAFSRGGLTVLKCRHALSDESVRAATILGSWASVKGLIPEADILEVFRNKSKRTKKVEGGLYMDEDDATTPEVINIV</sequence>
<dbReference type="OrthoDB" id="3268424at2759"/>
<evidence type="ECO:0000259" key="1">
    <source>
        <dbReference type="Pfam" id="PF05699"/>
    </source>
</evidence>
<dbReference type="GO" id="GO:0046983">
    <property type="term" value="F:protein dimerization activity"/>
    <property type="evidence" value="ECO:0007669"/>
    <property type="project" value="InterPro"/>
</dbReference>
<dbReference type="SUPFAM" id="SSF53098">
    <property type="entry name" value="Ribonuclease H-like"/>
    <property type="match status" value="1"/>
</dbReference>
<proteinExistence type="predicted"/>
<dbReference type="STRING" id="745531.A0A0C3NC14"/>
<evidence type="ECO:0000313" key="3">
    <source>
        <dbReference type="Proteomes" id="UP000053257"/>
    </source>
</evidence>
<gene>
    <name evidence="2" type="ORF">PHLGIDRAFT_79700</name>
</gene>
<dbReference type="Proteomes" id="UP000053257">
    <property type="component" value="Unassembled WGS sequence"/>
</dbReference>
<dbReference type="HOGENOM" id="CLU_009123_4_3_1"/>
<organism evidence="2 3">
    <name type="scientific">Phlebiopsis gigantea (strain 11061_1 CR5-6)</name>
    <name type="common">White-rot fungus</name>
    <name type="synonym">Peniophora gigantea</name>
    <dbReference type="NCBI Taxonomy" id="745531"/>
    <lineage>
        <taxon>Eukaryota</taxon>
        <taxon>Fungi</taxon>
        <taxon>Dikarya</taxon>
        <taxon>Basidiomycota</taxon>
        <taxon>Agaricomycotina</taxon>
        <taxon>Agaricomycetes</taxon>
        <taxon>Polyporales</taxon>
        <taxon>Phanerochaetaceae</taxon>
        <taxon>Phlebiopsis</taxon>
    </lineage>
</organism>
<dbReference type="InterPro" id="IPR012337">
    <property type="entry name" value="RNaseH-like_sf"/>
</dbReference>
<name>A0A0C3NC14_PHLG1</name>
<dbReference type="AlphaFoldDB" id="A0A0C3NC14"/>
<keyword evidence="3" id="KW-1185">Reference proteome</keyword>
<dbReference type="EMBL" id="KN840710">
    <property type="protein sequence ID" value="KIP02039.1"/>
    <property type="molecule type" value="Genomic_DNA"/>
</dbReference>
<feature type="domain" description="HAT C-terminal dimerisation" evidence="1">
    <location>
        <begin position="86"/>
        <end position="162"/>
    </location>
</feature>
<accession>A0A0C3NC14</accession>
<dbReference type="InterPro" id="IPR008906">
    <property type="entry name" value="HATC_C_dom"/>
</dbReference>
<reference evidence="2 3" key="1">
    <citation type="journal article" date="2014" name="PLoS Genet.">
        <title>Analysis of the Phlebiopsis gigantea genome, transcriptome and secretome provides insight into its pioneer colonization strategies of wood.</title>
        <authorList>
            <person name="Hori C."/>
            <person name="Ishida T."/>
            <person name="Igarashi K."/>
            <person name="Samejima M."/>
            <person name="Suzuki H."/>
            <person name="Master E."/>
            <person name="Ferreira P."/>
            <person name="Ruiz-Duenas F.J."/>
            <person name="Held B."/>
            <person name="Canessa P."/>
            <person name="Larrondo L.F."/>
            <person name="Schmoll M."/>
            <person name="Druzhinina I.S."/>
            <person name="Kubicek C.P."/>
            <person name="Gaskell J.A."/>
            <person name="Kersten P."/>
            <person name="St John F."/>
            <person name="Glasner J."/>
            <person name="Sabat G."/>
            <person name="Splinter BonDurant S."/>
            <person name="Syed K."/>
            <person name="Yadav J."/>
            <person name="Mgbeahuruike A.C."/>
            <person name="Kovalchuk A."/>
            <person name="Asiegbu F.O."/>
            <person name="Lackner G."/>
            <person name="Hoffmeister D."/>
            <person name="Rencoret J."/>
            <person name="Gutierrez A."/>
            <person name="Sun H."/>
            <person name="Lindquist E."/>
            <person name="Barry K."/>
            <person name="Riley R."/>
            <person name="Grigoriev I.V."/>
            <person name="Henrissat B."/>
            <person name="Kues U."/>
            <person name="Berka R.M."/>
            <person name="Martinez A.T."/>
            <person name="Covert S.F."/>
            <person name="Blanchette R.A."/>
            <person name="Cullen D."/>
        </authorList>
    </citation>
    <scope>NUCLEOTIDE SEQUENCE [LARGE SCALE GENOMIC DNA]</scope>
    <source>
        <strain evidence="2 3">11061_1 CR5-6</strain>
    </source>
</reference>
<protein>
    <recommendedName>
        <fullName evidence="1">HAT C-terminal dimerisation domain-containing protein</fullName>
    </recommendedName>
</protein>
<dbReference type="Pfam" id="PF05699">
    <property type="entry name" value="Dimer_Tnp_hAT"/>
    <property type="match status" value="1"/>
</dbReference>